<proteinExistence type="predicted"/>
<organism evidence="1 2">
    <name type="scientific">Dyadobacter sandarakinus</name>
    <dbReference type="NCBI Taxonomy" id="2747268"/>
    <lineage>
        <taxon>Bacteria</taxon>
        <taxon>Pseudomonadati</taxon>
        <taxon>Bacteroidota</taxon>
        <taxon>Cytophagia</taxon>
        <taxon>Cytophagales</taxon>
        <taxon>Spirosomataceae</taxon>
        <taxon>Dyadobacter</taxon>
    </lineage>
</organism>
<dbReference type="EMBL" id="CP056775">
    <property type="protein sequence ID" value="QRQ99734.1"/>
    <property type="molecule type" value="Genomic_DNA"/>
</dbReference>
<gene>
    <name evidence="1" type="ORF">HWI92_01780</name>
</gene>
<name>A0ABX7I1F1_9BACT</name>
<protein>
    <submittedName>
        <fullName evidence="1">Uncharacterized protein</fullName>
    </submittedName>
</protein>
<reference evidence="1 2" key="1">
    <citation type="submission" date="2020-06" db="EMBL/GenBank/DDBJ databases">
        <title>Dyadobacter sandarakinus sp. nov., isolated from the soil of the Arctic Yellow River Station.</title>
        <authorList>
            <person name="Zhang Y."/>
            <person name="Peng F."/>
        </authorList>
    </citation>
    <scope>NUCLEOTIDE SEQUENCE [LARGE SCALE GENOMIC DNA]</scope>
    <source>
        <strain evidence="1 2">Q3-56</strain>
    </source>
</reference>
<sequence>MRIDAGFKFANVWKDGTRQEIIIENDTETLADVVQFLKINLEYFDREDLTFDEREIVYEDGVYWVTLRQKIDTEQEI</sequence>
<dbReference type="Proteomes" id="UP000612680">
    <property type="component" value="Chromosome"/>
</dbReference>
<accession>A0ABX7I1F1</accession>
<evidence type="ECO:0000313" key="1">
    <source>
        <dbReference type="EMBL" id="QRQ99734.1"/>
    </source>
</evidence>
<dbReference type="RefSeq" id="WP_204660495.1">
    <property type="nucleotide sequence ID" value="NZ_CP056775.1"/>
</dbReference>
<keyword evidence="2" id="KW-1185">Reference proteome</keyword>
<evidence type="ECO:0000313" key="2">
    <source>
        <dbReference type="Proteomes" id="UP000612680"/>
    </source>
</evidence>